<dbReference type="AlphaFoldDB" id="A0A1L7GYC9"/>
<dbReference type="EMBL" id="CP019030">
    <property type="protein sequence ID" value="APU46813.1"/>
    <property type="molecule type" value="Genomic_DNA"/>
</dbReference>
<sequence>MGAAIGQGMGERLFHADREENKILLSCGVAAKLAAAFSAPLAGTMFLL</sequence>
<evidence type="ECO:0000256" key="1">
    <source>
        <dbReference type="ARBA" id="ARBA00004141"/>
    </source>
</evidence>
<organism evidence="5 6">
    <name type="scientific">Limosilactobacillus fermentum</name>
    <name type="common">Lactobacillus fermentum</name>
    <dbReference type="NCBI Taxonomy" id="1613"/>
    <lineage>
        <taxon>Bacteria</taxon>
        <taxon>Bacillati</taxon>
        <taxon>Bacillota</taxon>
        <taxon>Bacilli</taxon>
        <taxon>Lactobacillales</taxon>
        <taxon>Lactobacillaceae</taxon>
        <taxon>Limosilactobacillus</taxon>
    </lineage>
</organism>
<gene>
    <name evidence="5" type="ORF">BUW47_10650</name>
</gene>
<dbReference type="InterPro" id="IPR014743">
    <property type="entry name" value="Cl-channel_core"/>
</dbReference>
<evidence type="ECO:0000256" key="3">
    <source>
        <dbReference type="ARBA" id="ARBA00022989"/>
    </source>
</evidence>
<keyword evidence="4" id="KW-0472">Membrane</keyword>
<evidence type="ECO:0000256" key="2">
    <source>
        <dbReference type="ARBA" id="ARBA00022692"/>
    </source>
</evidence>
<accession>A0A1L7GYC9</accession>
<dbReference type="GO" id="GO:0015108">
    <property type="term" value="F:chloride transmembrane transporter activity"/>
    <property type="evidence" value="ECO:0007669"/>
    <property type="project" value="InterPro"/>
</dbReference>
<dbReference type="SUPFAM" id="SSF81340">
    <property type="entry name" value="Clc chloride channel"/>
    <property type="match status" value="1"/>
</dbReference>
<evidence type="ECO:0000256" key="4">
    <source>
        <dbReference type="ARBA" id="ARBA00023136"/>
    </source>
</evidence>
<keyword evidence="2" id="KW-0812">Transmembrane</keyword>
<name>A0A1L7GYC9_LIMFE</name>
<dbReference type="Proteomes" id="UP000185427">
    <property type="component" value="Chromosome"/>
</dbReference>
<proteinExistence type="predicted"/>
<dbReference type="Pfam" id="PF00654">
    <property type="entry name" value="Voltage_CLC"/>
    <property type="match status" value="1"/>
</dbReference>
<evidence type="ECO:0000313" key="5">
    <source>
        <dbReference type="EMBL" id="APU46813.1"/>
    </source>
</evidence>
<evidence type="ECO:0000313" key="6">
    <source>
        <dbReference type="Proteomes" id="UP000185427"/>
    </source>
</evidence>
<comment type="subcellular location">
    <subcellularLocation>
        <location evidence="1">Membrane</location>
        <topology evidence="1">Multi-pass membrane protein</topology>
    </subcellularLocation>
</comment>
<dbReference type="Gene3D" id="1.10.3080.10">
    <property type="entry name" value="Clc chloride channel"/>
    <property type="match status" value="1"/>
</dbReference>
<keyword evidence="3" id="KW-1133">Transmembrane helix</keyword>
<reference evidence="5 6" key="1">
    <citation type="submission" date="2016-12" db="EMBL/GenBank/DDBJ databases">
        <title>Complete Genome Sequence of Lactobacillus fermentum Strain SNUV175, a Probiotic for Treatment of Bacterial Vaginosis.</title>
        <authorList>
            <person name="Lee S."/>
            <person name="You H.J."/>
            <person name="Kwon B."/>
            <person name="Ko G."/>
        </authorList>
    </citation>
    <scope>NUCLEOTIDE SEQUENCE [LARGE SCALE GENOMIC DNA]</scope>
    <source>
        <strain evidence="5 6">SNUV175</strain>
    </source>
</reference>
<dbReference type="InterPro" id="IPR001807">
    <property type="entry name" value="ClC"/>
</dbReference>
<protein>
    <submittedName>
        <fullName evidence="5">Cloride channel-like protein</fullName>
    </submittedName>
</protein>
<dbReference type="GO" id="GO:0016020">
    <property type="term" value="C:membrane"/>
    <property type="evidence" value="ECO:0007669"/>
    <property type="project" value="UniProtKB-SubCell"/>
</dbReference>